<keyword evidence="11" id="KW-1185">Reference proteome</keyword>
<evidence type="ECO:0000256" key="1">
    <source>
        <dbReference type="ARBA" id="ARBA00004141"/>
    </source>
</evidence>
<dbReference type="RefSeq" id="WP_254165544.1">
    <property type="nucleotide sequence ID" value="NZ_JAHESF010000017.1"/>
</dbReference>
<dbReference type="PANTHER" id="PTHR43731">
    <property type="entry name" value="RHOMBOID PROTEASE"/>
    <property type="match status" value="1"/>
</dbReference>
<sequence>MENSGIFAFSVLLVTGFISYKGMTDPRYFDRYSFQIDGILVHKEYKRLISSGFLHSGWMHFIFNMLAMYSFSGPLESALGIGPLLGLYFGSLIGGNLLALYIHRNHADYTAVGASGAVTGMVFAAIALFPGMQLGLLFLPFHLPSWAFGLLYVLYCIYGIRSQRDNIGHEAHLGGGLIGMAIAIAIFPQVLWLNYVPVLLVAIPSVVFLYFIFTRPDFLLVDNPFGKNRGFSTVEDRYNTQKRSNQKKLDALLDKINNAGIESLSKEEKEDLEKLSK</sequence>
<dbReference type="Pfam" id="PF20216">
    <property type="entry name" value="DUF6576"/>
    <property type="match status" value="1"/>
</dbReference>
<dbReference type="InterPro" id="IPR022764">
    <property type="entry name" value="Peptidase_S54_rhomboid_dom"/>
</dbReference>
<evidence type="ECO:0000313" key="11">
    <source>
        <dbReference type="Proteomes" id="UP001319200"/>
    </source>
</evidence>
<feature type="transmembrane region" description="Helical" evidence="7">
    <location>
        <begin position="141"/>
        <end position="160"/>
    </location>
</feature>
<accession>A0AAP2GQQ2</accession>
<evidence type="ECO:0000256" key="7">
    <source>
        <dbReference type="SAM" id="Phobius"/>
    </source>
</evidence>
<reference evidence="10 11" key="1">
    <citation type="submission" date="2021-05" db="EMBL/GenBank/DDBJ databases">
        <title>A Polyphasic approach of four new species of the genus Ohtaekwangia: Ohtaekwangia histidinii sp. nov., Ohtaekwangia cretensis sp. nov., Ohtaekwangia indiensis sp. nov., Ohtaekwangia reichenbachii sp. nov. from diverse environment.</title>
        <authorList>
            <person name="Octaviana S."/>
        </authorList>
    </citation>
    <scope>NUCLEOTIDE SEQUENCE [LARGE SCALE GENOMIC DNA]</scope>
    <source>
        <strain evidence="10 11">PWU4</strain>
    </source>
</reference>
<name>A0AAP2GQQ2_9BACT</name>
<feature type="transmembrane region" description="Helical" evidence="7">
    <location>
        <begin position="6"/>
        <end position="23"/>
    </location>
</feature>
<dbReference type="GO" id="GO:0006508">
    <property type="term" value="P:proteolysis"/>
    <property type="evidence" value="ECO:0007669"/>
    <property type="project" value="UniProtKB-KW"/>
</dbReference>
<proteinExistence type="inferred from homology"/>
<dbReference type="Pfam" id="PF01694">
    <property type="entry name" value="Rhomboid"/>
    <property type="match status" value="1"/>
</dbReference>
<dbReference type="InterPro" id="IPR050925">
    <property type="entry name" value="Rhomboid_protease_S54"/>
</dbReference>
<keyword evidence="5 7" id="KW-1133">Transmembrane helix</keyword>
<dbReference type="InterPro" id="IPR035952">
    <property type="entry name" value="Rhomboid-like_sf"/>
</dbReference>
<feature type="transmembrane region" description="Helical" evidence="7">
    <location>
        <begin position="195"/>
        <end position="213"/>
    </location>
</feature>
<dbReference type="InterPro" id="IPR046483">
    <property type="entry name" value="DUF6576"/>
</dbReference>
<evidence type="ECO:0000259" key="8">
    <source>
        <dbReference type="Pfam" id="PF01694"/>
    </source>
</evidence>
<comment type="similarity">
    <text evidence="2">Belongs to the peptidase S54 family.</text>
</comment>
<keyword evidence="4" id="KW-0378">Hydrolase</keyword>
<evidence type="ECO:0000256" key="5">
    <source>
        <dbReference type="ARBA" id="ARBA00022989"/>
    </source>
</evidence>
<evidence type="ECO:0000313" key="10">
    <source>
        <dbReference type="EMBL" id="MBT1698767.1"/>
    </source>
</evidence>
<organism evidence="10 11">
    <name type="scientific">Chryseosolibacter histidini</name>
    <dbReference type="NCBI Taxonomy" id="2782349"/>
    <lineage>
        <taxon>Bacteria</taxon>
        <taxon>Pseudomonadati</taxon>
        <taxon>Bacteroidota</taxon>
        <taxon>Cytophagia</taxon>
        <taxon>Cytophagales</taxon>
        <taxon>Chryseotaleaceae</taxon>
        <taxon>Chryseosolibacter</taxon>
    </lineage>
</organism>
<evidence type="ECO:0000256" key="2">
    <source>
        <dbReference type="ARBA" id="ARBA00009045"/>
    </source>
</evidence>
<keyword evidence="6 7" id="KW-0472">Membrane</keyword>
<feature type="transmembrane region" description="Helical" evidence="7">
    <location>
        <begin position="52"/>
        <end position="72"/>
    </location>
</feature>
<evidence type="ECO:0000256" key="3">
    <source>
        <dbReference type="ARBA" id="ARBA00022692"/>
    </source>
</evidence>
<dbReference type="SUPFAM" id="SSF144091">
    <property type="entry name" value="Rhomboid-like"/>
    <property type="match status" value="1"/>
</dbReference>
<keyword evidence="3 7" id="KW-0812">Transmembrane</keyword>
<dbReference type="Proteomes" id="UP001319200">
    <property type="component" value="Unassembled WGS sequence"/>
</dbReference>
<dbReference type="GO" id="GO:0016020">
    <property type="term" value="C:membrane"/>
    <property type="evidence" value="ECO:0007669"/>
    <property type="project" value="UniProtKB-SubCell"/>
</dbReference>
<comment type="subcellular location">
    <subcellularLocation>
        <location evidence="1">Membrane</location>
        <topology evidence="1">Multi-pass membrane protein</topology>
    </subcellularLocation>
</comment>
<evidence type="ECO:0000256" key="6">
    <source>
        <dbReference type="ARBA" id="ARBA00023136"/>
    </source>
</evidence>
<dbReference type="Gene3D" id="1.20.1540.10">
    <property type="entry name" value="Rhomboid-like"/>
    <property type="match status" value="1"/>
</dbReference>
<evidence type="ECO:0000259" key="9">
    <source>
        <dbReference type="Pfam" id="PF20216"/>
    </source>
</evidence>
<feature type="domain" description="Peptidase S54 rhomboid" evidence="8">
    <location>
        <begin position="43"/>
        <end position="188"/>
    </location>
</feature>
<gene>
    <name evidence="10" type="ORF">KK083_17880</name>
</gene>
<dbReference type="PANTHER" id="PTHR43731:SF14">
    <property type="entry name" value="PRESENILIN-ASSOCIATED RHOMBOID-LIKE PROTEIN, MITOCHONDRIAL"/>
    <property type="match status" value="1"/>
</dbReference>
<feature type="transmembrane region" description="Helical" evidence="7">
    <location>
        <begin position="172"/>
        <end position="189"/>
    </location>
</feature>
<comment type="caution">
    <text evidence="10">The sequence shown here is derived from an EMBL/GenBank/DDBJ whole genome shotgun (WGS) entry which is preliminary data.</text>
</comment>
<dbReference type="GO" id="GO:0004252">
    <property type="term" value="F:serine-type endopeptidase activity"/>
    <property type="evidence" value="ECO:0007669"/>
    <property type="project" value="InterPro"/>
</dbReference>
<feature type="transmembrane region" description="Helical" evidence="7">
    <location>
        <begin position="109"/>
        <end position="129"/>
    </location>
</feature>
<dbReference type="EMBL" id="JAHESF010000017">
    <property type="protein sequence ID" value="MBT1698767.1"/>
    <property type="molecule type" value="Genomic_DNA"/>
</dbReference>
<protein>
    <submittedName>
        <fullName evidence="10">Rhomboid family intramembrane serine protease</fullName>
    </submittedName>
</protein>
<dbReference type="AlphaFoldDB" id="A0AAP2GQQ2"/>
<evidence type="ECO:0000256" key="4">
    <source>
        <dbReference type="ARBA" id="ARBA00022801"/>
    </source>
</evidence>
<feature type="domain" description="DUF6576" evidence="9">
    <location>
        <begin position="233"/>
        <end position="277"/>
    </location>
</feature>
<feature type="transmembrane region" description="Helical" evidence="7">
    <location>
        <begin position="78"/>
        <end position="102"/>
    </location>
</feature>
<keyword evidence="10" id="KW-0645">Protease</keyword>